<evidence type="ECO:0000256" key="7">
    <source>
        <dbReference type="ARBA" id="ARBA00023136"/>
    </source>
</evidence>
<protein>
    <recommendedName>
        <fullName evidence="8">Probable membrane transporter protein</fullName>
    </recommendedName>
</protein>
<evidence type="ECO:0000313" key="9">
    <source>
        <dbReference type="EMBL" id="NBC36343.1"/>
    </source>
</evidence>
<gene>
    <name evidence="9" type="ORF">GTZ99_07200</name>
</gene>
<keyword evidence="7 8" id="KW-0472">Membrane</keyword>
<evidence type="ECO:0000256" key="1">
    <source>
        <dbReference type="ARBA" id="ARBA00004651"/>
    </source>
</evidence>
<dbReference type="PANTHER" id="PTHR30269">
    <property type="entry name" value="TRANSMEMBRANE PROTEIN YFCA"/>
    <property type="match status" value="1"/>
</dbReference>
<dbReference type="Proteomes" id="UP000753724">
    <property type="component" value="Unassembled WGS sequence"/>
</dbReference>
<dbReference type="Pfam" id="PF01925">
    <property type="entry name" value="TauE"/>
    <property type="match status" value="1"/>
</dbReference>
<comment type="caution">
    <text evidence="9">The sequence shown here is derived from an EMBL/GenBank/DDBJ whole genome shotgun (WGS) entry which is preliminary data.</text>
</comment>
<evidence type="ECO:0000256" key="2">
    <source>
        <dbReference type="ARBA" id="ARBA00009142"/>
    </source>
</evidence>
<evidence type="ECO:0000256" key="6">
    <source>
        <dbReference type="ARBA" id="ARBA00022989"/>
    </source>
</evidence>
<feature type="transmembrane region" description="Helical" evidence="8">
    <location>
        <begin position="228"/>
        <end position="249"/>
    </location>
</feature>
<comment type="similarity">
    <text evidence="2 8">Belongs to the 4-toluene sulfonate uptake permease (TSUP) (TC 2.A.102) family.</text>
</comment>
<keyword evidence="4 8" id="KW-1003">Cell membrane</keyword>
<evidence type="ECO:0000256" key="5">
    <source>
        <dbReference type="ARBA" id="ARBA00022692"/>
    </source>
</evidence>
<dbReference type="RefSeq" id="WP_161717565.1">
    <property type="nucleotide sequence ID" value="NZ_JAAAPO010000002.1"/>
</dbReference>
<keyword evidence="3" id="KW-0813">Transport</keyword>
<organism evidence="9 10">
    <name type="scientific">Novosphingobium ovatum</name>
    <dbReference type="NCBI Taxonomy" id="1908523"/>
    <lineage>
        <taxon>Bacteria</taxon>
        <taxon>Pseudomonadati</taxon>
        <taxon>Pseudomonadota</taxon>
        <taxon>Alphaproteobacteria</taxon>
        <taxon>Sphingomonadales</taxon>
        <taxon>Sphingomonadaceae</taxon>
        <taxon>Novosphingobium</taxon>
    </lineage>
</organism>
<evidence type="ECO:0000256" key="8">
    <source>
        <dbReference type="RuleBase" id="RU363041"/>
    </source>
</evidence>
<proteinExistence type="inferred from homology"/>
<evidence type="ECO:0000256" key="4">
    <source>
        <dbReference type="ARBA" id="ARBA00022475"/>
    </source>
</evidence>
<feature type="transmembrane region" description="Helical" evidence="8">
    <location>
        <begin position="100"/>
        <end position="118"/>
    </location>
</feature>
<evidence type="ECO:0000313" key="10">
    <source>
        <dbReference type="Proteomes" id="UP000753724"/>
    </source>
</evidence>
<keyword evidence="5 8" id="KW-0812">Transmembrane</keyword>
<dbReference type="EMBL" id="JAAAPO010000002">
    <property type="protein sequence ID" value="NBC36343.1"/>
    <property type="molecule type" value="Genomic_DNA"/>
</dbReference>
<keyword evidence="10" id="KW-1185">Reference proteome</keyword>
<feature type="transmembrane region" description="Helical" evidence="8">
    <location>
        <begin position="75"/>
        <end position="93"/>
    </location>
</feature>
<dbReference type="PANTHER" id="PTHR30269:SF25">
    <property type="entry name" value="MEMBRANE TRANSPORTER PROTEIN-RELATED"/>
    <property type="match status" value="1"/>
</dbReference>
<evidence type="ECO:0000256" key="3">
    <source>
        <dbReference type="ARBA" id="ARBA00022448"/>
    </source>
</evidence>
<keyword evidence="6 8" id="KW-1133">Transmembrane helix</keyword>
<sequence>MVETWVYPALTAMAVLTGFIDSVAGGGGLLMMPTLIYAGVPPQMLLGTNKVQSGCGTAMAAYKYWRAGLFELRPNLWVVAFVFAGAAAGALVIQRFSPGTLMLIVPVLLMAVSVYTLVSPRMSDHDAHAILSEKTYRPVGGLLGFYDGFFGPGAGQFYATSLVSLRGLGLTRATGLTKLLNVTSNIASILVFGLGGKVLWTLGLCMGAGAMLGNWIGAHTATRFGAKVIRPLLVTCSLGMTARLLWGWFHG</sequence>
<reference evidence="10" key="1">
    <citation type="submission" date="2020-01" db="EMBL/GenBank/DDBJ databases">
        <title>Sphingomonas sp. strain CSW-10.</title>
        <authorList>
            <person name="Chen W.-M."/>
        </authorList>
    </citation>
    <scope>NUCLEOTIDE SEQUENCE [LARGE SCALE GENOMIC DNA]</scope>
    <source>
        <strain evidence="10">FSY-8</strain>
    </source>
</reference>
<accession>A0ABW9XCT0</accession>
<feature type="transmembrane region" description="Helical" evidence="8">
    <location>
        <begin position="198"/>
        <end position="216"/>
    </location>
</feature>
<dbReference type="InterPro" id="IPR052017">
    <property type="entry name" value="TSUP"/>
</dbReference>
<dbReference type="InterPro" id="IPR002781">
    <property type="entry name" value="TM_pro_TauE-like"/>
</dbReference>
<name>A0ABW9XCT0_9SPHN</name>
<comment type="subcellular location">
    <subcellularLocation>
        <location evidence="1 8">Cell membrane</location>
        <topology evidence="1 8">Multi-pass membrane protein</topology>
    </subcellularLocation>
</comment>